<dbReference type="Proteomes" id="UP000216207">
    <property type="component" value="Unassembled WGS sequence"/>
</dbReference>
<evidence type="ECO:0000256" key="3">
    <source>
        <dbReference type="ARBA" id="ARBA00022692"/>
    </source>
</evidence>
<evidence type="ECO:0000256" key="6">
    <source>
        <dbReference type="RuleBase" id="RU363042"/>
    </source>
</evidence>
<keyword evidence="4 6" id="KW-1133">Transmembrane helix</keyword>
<evidence type="ECO:0000256" key="4">
    <source>
        <dbReference type="ARBA" id="ARBA00022989"/>
    </source>
</evidence>
<feature type="transmembrane region" description="Helical" evidence="6">
    <location>
        <begin position="124"/>
        <end position="146"/>
    </location>
</feature>
<evidence type="ECO:0000256" key="2">
    <source>
        <dbReference type="ARBA" id="ARBA00022475"/>
    </source>
</evidence>
<evidence type="ECO:0000256" key="5">
    <source>
        <dbReference type="ARBA" id="ARBA00023136"/>
    </source>
</evidence>
<gene>
    <name evidence="6" type="primary">mprF</name>
    <name evidence="7" type="ORF">CHH72_01915</name>
</gene>
<dbReference type="GO" id="GO:0046677">
    <property type="term" value="P:response to antibiotic"/>
    <property type="evidence" value="ECO:0007669"/>
    <property type="project" value="UniProtKB-KW"/>
</dbReference>
<comment type="subcellular location">
    <subcellularLocation>
        <location evidence="1 6">Cell membrane</location>
        <topology evidence="1 6">Multi-pass membrane protein</topology>
    </subcellularLocation>
</comment>
<name>A0A268P5X3_SHOCL</name>
<comment type="catalytic activity">
    <reaction evidence="6">
        <text>L-lysyl-tRNA(Lys) + a 1,2-diacyl-sn-glycero-3-phospho-(1'-sn-glycerol) = a 1,2-diacyl-sn-glycero-3-phospho-1'-(3'-O-L-lysyl)-sn-glycerol + tRNA(Lys)</text>
        <dbReference type="Rhea" id="RHEA:10668"/>
        <dbReference type="Rhea" id="RHEA-COMP:9696"/>
        <dbReference type="Rhea" id="RHEA-COMP:9697"/>
        <dbReference type="ChEBI" id="CHEBI:64716"/>
        <dbReference type="ChEBI" id="CHEBI:75792"/>
        <dbReference type="ChEBI" id="CHEBI:78442"/>
        <dbReference type="ChEBI" id="CHEBI:78529"/>
        <dbReference type="EC" id="2.3.2.3"/>
    </reaction>
</comment>
<feature type="transmembrane region" description="Helical" evidence="6">
    <location>
        <begin position="255"/>
        <end position="277"/>
    </location>
</feature>
<dbReference type="NCBIfam" id="TIGR00374">
    <property type="entry name" value="flippase-like domain"/>
    <property type="match status" value="1"/>
</dbReference>
<dbReference type="EMBL" id="NPCC01000004">
    <property type="protein sequence ID" value="PAE90660.1"/>
    <property type="molecule type" value="Genomic_DNA"/>
</dbReference>
<accession>A0A268P5X3</accession>
<feature type="transmembrane region" description="Helical" evidence="6">
    <location>
        <begin position="227"/>
        <end position="249"/>
    </location>
</feature>
<comment type="function">
    <text evidence="6">Catalyzes the transfer of a lysyl group from L-lysyl-tRNA(Lys) to membrane-bound phosphatidylglycerol (PG), which produces lysylphosphatidylglycerol (LPG), a major component of the bacterial membrane with a positive net charge. LPG synthesis contributes to bacterial virulence as it is involved in the resistance mechanism against cationic antimicrobial peptides (CAMP) produces by the host's immune system (defensins, cathelicidins) and by the competing microorganisms.</text>
</comment>
<dbReference type="PANTHER" id="PTHR37693:SF1">
    <property type="entry name" value="INTEGRAL MEMBRANE PROTEIN"/>
    <property type="match status" value="1"/>
</dbReference>
<keyword evidence="6" id="KW-0443">Lipid metabolism</keyword>
<dbReference type="GO" id="GO:0006629">
    <property type="term" value="P:lipid metabolic process"/>
    <property type="evidence" value="ECO:0007669"/>
    <property type="project" value="UniProtKB-KW"/>
</dbReference>
<organism evidence="7 8">
    <name type="scientific">Shouchella clausii</name>
    <name type="common">Alkalihalobacillus clausii</name>
    <dbReference type="NCBI Taxonomy" id="79880"/>
    <lineage>
        <taxon>Bacteria</taxon>
        <taxon>Bacillati</taxon>
        <taxon>Bacillota</taxon>
        <taxon>Bacilli</taxon>
        <taxon>Bacillales</taxon>
        <taxon>Bacillaceae</taxon>
        <taxon>Shouchella</taxon>
    </lineage>
</organism>
<dbReference type="Pfam" id="PF03706">
    <property type="entry name" value="LPG_synthase_TM"/>
    <property type="match status" value="1"/>
</dbReference>
<evidence type="ECO:0000313" key="7">
    <source>
        <dbReference type="EMBL" id="PAE90660.1"/>
    </source>
</evidence>
<comment type="caution">
    <text evidence="7">The sequence shown here is derived from an EMBL/GenBank/DDBJ whole genome shotgun (WGS) entry which is preliminary data.</text>
</comment>
<dbReference type="InterPro" id="IPR022791">
    <property type="entry name" value="L-PG_synthase/AglD"/>
</dbReference>
<dbReference type="GO" id="GO:0005886">
    <property type="term" value="C:plasma membrane"/>
    <property type="evidence" value="ECO:0007669"/>
    <property type="project" value="UniProtKB-SubCell"/>
</dbReference>
<dbReference type="RefSeq" id="WP_011246697.1">
    <property type="nucleotide sequence ID" value="NZ_BOQQ01000005.1"/>
</dbReference>
<reference evidence="7 8" key="1">
    <citation type="submission" date="2017-07" db="EMBL/GenBank/DDBJ databases">
        <title>Isolation and whole genome analysis of endospore-forming bacteria from heroin.</title>
        <authorList>
            <person name="Kalinowski J."/>
            <person name="Ahrens B."/>
            <person name="Al-Dilaimi A."/>
            <person name="Winkler A."/>
            <person name="Wibberg D."/>
            <person name="Schleenbecker U."/>
            <person name="Ruckert C."/>
            <person name="Wolfel R."/>
            <person name="Grass G."/>
        </authorList>
    </citation>
    <scope>NUCLEOTIDE SEQUENCE [LARGE SCALE GENOMIC DNA]</scope>
    <source>
        <strain evidence="7 8">7539</strain>
    </source>
</reference>
<evidence type="ECO:0000313" key="8">
    <source>
        <dbReference type="Proteomes" id="UP000216207"/>
    </source>
</evidence>
<feature type="transmembrane region" description="Helical" evidence="6">
    <location>
        <begin position="158"/>
        <end position="177"/>
    </location>
</feature>
<dbReference type="EC" id="2.3.2.3" evidence="6"/>
<feature type="transmembrane region" description="Helical" evidence="6">
    <location>
        <begin position="313"/>
        <end position="330"/>
    </location>
</feature>
<proteinExistence type="inferred from homology"/>
<dbReference type="AlphaFoldDB" id="A0A268P5X3"/>
<dbReference type="OMA" id="MKFIIYQ"/>
<keyword evidence="6" id="KW-0046">Antibiotic resistance</keyword>
<protein>
    <recommendedName>
        <fullName evidence="6">Phosphatidylglycerol lysyltransferase</fullName>
        <ecNumber evidence="6">2.3.2.3</ecNumber>
    </recommendedName>
    <alternativeName>
        <fullName evidence="6">Lysylphosphatidylglycerol synthase</fullName>
    </alternativeName>
</protein>
<keyword evidence="3 6" id="KW-0812">Transmembrane</keyword>
<keyword evidence="2" id="KW-1003">Cell membrane</keyword>
<comment type="similarity">
    <text evidence="6">Belongs to the LPG synthase family.</text>
</comment>
<dbReference type="GO" id="GO:0050071">
    <property type="term" value="F:phosphatidylglycerol lysyltransferase activity"/>
    <property type="evidence" value="ECO:0007669"/>
    <property type="project" value="UniProtKB-EC"/>
</dbReference>
<evidence type="ECO:0000256" key="1">
    <source>
        <dbReference type="ARBA" id="ARBA00004651"/>
    </source>
</evidence>
<keyword evidence="5 6" id="KW-0472">Membrane</keyword>
<feature type="transmembrane region" description="Helical" evidence="6">
    <location>
        <begin position="42"/>
        <end position="63"/>
    </location>
</feature>
<sequence length="353" mass="38801">MNKKQIFLQLALVILLGALCVFFLARNVSLEAAIEGIRQAHLTWLALAAVILLLSWLLEAAVLKVMVGKRAKLGLFDSFYSTMIGQMFNQITPMAAGGQPAQLYVLVKKGVPGGSATSILLMKFLVFQVVLVLSFSGILIVGYGALAQAMPQLKLLMLIGYGVHVVVIVAMLLVVFYRKLAEKLAYGILYPVRFFSKRKAVEWKIKLGGALVDFHEKSRQLVRSKRALLVTSLLTTAQLLLFFSVPYFIFQALGAPNITLLIGTVFHAFVVMFATVVPTPGGSGAAEMTFSGLFQSFVSPATLLIALVFWRILTSYSSILVGFVLILGESRKKIRRVKEKAVEGVSIRRRQRS</sequence>
<keyword evidence="6" id="KW-0808">Transferase</keyword>
<dbReference type="PANTHER" id="PTHR37693">
    <property type="entry name" value="PHOSPHATIDYLGLYCEROL LYSYLTRANSFERASE"/>
    <property type="match status" value="1"/>
</dbReference>